<name>A0A377BE20_ECOLX</name>
<gene>
    <name evidence="1" type="ORF">NCTC9962_05120</name>
</gene>
<dbReference type="EMBL" id="UGED01000009">
    <property type="protein sequence ID" value="STL59271.1"/>
    <property type="molecule type" value="Genomic_DNA"/>
</dbReference>
<accession>A0A377BE20</accession>
<dbReference type="Proteomes" id="UP000254052">
    <property type="component" value="Unassembled WGS sequence"/>
</dbReference>
<proteinExistence type="predicted"/>
<protein>
    <submittedName>
        <fullName evidence="1">Uncharacterized protein</fullName>
    </submittedName>
</protein>
<reference evidence="1 2" key="1">
    <citation type="submission" date="2018-06" db="EMBL/GenBank/DDBJ databases">
        <authorList>
            <consortium name="Pathogen Informatics"/>
            <person name="Doyle S."/>
        </authorList>
    </citation>
    <scope>NUCLEOTIDE SEQUENCE [LARGE SCALE GENOMIC DNA]</scope>
    <source>
        <strain evidence="1 2">NCTC9962</strain>
    </source>
</reference>
<dbReference type="AlphaFoldDB" id="A0A377BE20"/>
<evidence type="ECO:0000313" key="1">
    <source>
        <dbReference type="EMBL" id="STL59271.1"/>
    </source>
</evidence>
<evidence type="ECO:0000313" key="2">
    <source>
        <dbReference type="Proteomes" id="UP000254052"/>
    </source>
</evidence>
<sequence>MEKIDIVADQLQLDRALNKLIHNLVEESQLTLGETLSAWELCEKLSMQQFMALKKMSILRICCEQ</sequence>
<organism evidence="1 2">
    <name type="scientific">Escherichia coli</name>
    <dbReference type="NCBI Taxonomy" id="562"/>
    <lineage>
        <taxon>Bacteria</taxon>
        <taxon>Pseudomonadati</taxon>
        <taxon>Pseudomonadota</taxon>
        <taxon>Gammaproteobacteria</taxon>
        <taxon>Enterobacterales</taxon>
        <taxon>Enterobacteriaceae</taxon>
        <taxon>Escherichia</taxon>
    </lineage>
</organism>